<accession>A0AA38G322</accession>
<keyword evidence="2" id="KW-1185">Reference proteome</keyword>
<evidence type="ECO:0000313" key="1">
    <source>
        <dbReference type="EMBL" id="KAH9313934.1"/>
    </source>
</evidence>
<dbReference type="AlphaFoldDB" id="A0AA38G322"/>
<evidence type="ECO:0000313" key="2">
    <source>
        <dbReference type="Proteomes" id="UP000824469"/>
    </source>
</evidence>
<gene>
    <name evidence="1" type="ORF">KI387_022561</name>
</gene>
<organism evidence="1 2">
    <name type="scientific">Taxus chinensis</name>
    <name type="common">Chinese yew</name>
    <name type="synonym">Taxus wallichiana var. chinensis</name>
    <dbReference type="NCBI Taxonomy" id="29808"/>
    <lineage>
        <taxon>Eukaryota</taxon>
        <taxon>Viridiplantae</taxon>
        <taxon>Streptophyta</taxon>
        <taxon>Embryophyta</taxon>
        <taxon>Tracheophyta</taxon>
        <taxon>Spermatophyta</taxon>
        <taxon>Pinopsida</taxon>
        <taxon>Pinidae</taxon>
        <taxon>Conifers II</taxon>
        <taxon>Cupressales</taxon>
        <taxon>Taxaceae</taxon>
        <taxon>Taxus</taxon>
    </lineage>
</organism>
<dbReference type="EMBL" id="JAHRHJ020000005">
    <property type="protein sequence ID" value="KAH9313934.1"/>
    <property type="molecule type" value="Genomic_DNA"/>
</dbReference>
<protein>
    <submittedName>
        <fullName evidence="1">Uncharacterized protein</fullName>
    </submittedName>
</protein>
<feature type="non-terminal residue" evidence="1">
    <location>
        <position position="80"/>
    </location>
</feature>
<sequence>MAVVRNREGKLNKAMEASVRGLPAQHGDLTAEVCVLFLLMFSAALTLFGESRIIKKSPRSGLPLRSSIVTQTYQRHSCRN</sequence>
<dbReference type="Proteomes" id="UP000824469">
    <property type="component" value="Unassembled WGS sequence"/>
</dbReference>
<comment type="caution">
    <text evidence="1">The sequence shown here is derived from an EMBL/GenBank/DDBJ whole genome shotgun (WGS) entry which is preliminary data.</text>
</comment>
<reference evidence="1 2" key="1">
    <citation type="journal article" date="2021" name="Nat. Plants">
        <title>The Taxus genome provides insights into paclitaxel biosynthesis.</title>
        <authorList>
            <person name="Xiong X."/>
            <person name="Gou J."/>
            <person name="Liao Q."/>
            <person name="Li Y."/>
            <person name="Zhou Q."/>
            <person name="Bi G."/>
            <person name="Li C."/>
            <person name="Du R."/>
            <person name="Wang X."/>
            <person name="Sun T."/>
            <person name="Guo L."/>
            <person name="Liang H."/>
            <person name="Lu P."/>
            <person name="Wu Y."/>
            <person name="Zhang Z."/>
            <person name="Ro D.K."/>
            <person name="Shang Y."/>
            <person name="Huang S."/>
            <person name="Yan J."/>
        </authorList>
    </citation>
    <scope>NUCLEOTIDE SEQUENCE [LARGE SCALE GENOMIC DNA]</scope>
    <source>
        <strain evidence="1">Ta-2019</strain>
    </source>
</reference>
<proteinExistence type="predicted"/>
<name>A0AA38G322_TAXCH</name>